<keyword evidence="3 9" id="KW-0813">Transport</keyword>
<keyword evidence="13" id="KW-1185">Reference proteome</keyword>
<dbReference type="PANTHER" id="PTHR48022:SF17">
    <property type="entry name" value="HEXOSE TRANSPORTER"/>
    <property type="match status" value="1"/>
</dbReference>
<evidence type="ECO:0000256" key="8">
    <source>
        <dbReference type="ARBA" id="ARBA00049119"/>
    </source>
</evidence>
<dbReference type="EMBL" id="MNAD01001644">
    <property type="protein sequence ID" value="OJT02908.1"/>
    <property type="molecule type" value="Genomic_DNA"/>
</dbReference>
<evidence type="ECO:0000256" key="5">
    <source>
        <dbReference type="ARBA" id="ARBA00022989"/>
    </source>
</evidence>
<dbReference type="InterPro" id="IPR005829">
    <property type="entry name" value="Sugar_transporter_CS"/>
</dbReference>
<dbReference type="GO" id="GO:0005886">
    <property type="term" value="C:plasma membrane"/>
    <property type="evidence" value="ECO:0007669"/>
    <property type="project" value="UniProtKB-ARBA"/>
</dbReference>
<dbReference type="PRINTS" id="PR00171">
    <property type="entry name" value="SUGRTRNSPORT"/>
</dbReference>
<feature type="transmembrane region" description="Helical" evidence="10">
    <location>
        <begin position="352"/>
        <end position="372"/>
    </location>
</feature>
<feature type="transmembrane region" description="Helical" evidence="10">
    <location>
        <begin position="196"/>
        <end position="218"/>
    </location>
</feature>
<dbReference type="PROSITE" id="PS00216">
    <property type="entry name" value="SUGAR_TRANSPORT_1"/>
    <property type="match status" value="2"/>
</dbReference>
<dbReference type="Gene3D" id="1.20.1250.20">
    <property type="entry name" value="MFS general substrate transporter like domains"/>
    <property type="match status" value="1"/>
</dbReference>
<dbReference type="Pfam" id="PF00083">
    <property type="entry name" value="Sugar_tr"/>
    <property type="match status" value="1"/>
</dbReference>
<dbReference type="GO" id="GO:0010255">
    <property type="term" value="P:glucose mediated signaling pathway"/>
    <property type="evidence" value="ECO:0007669"/>
    <property type="project" value="UniProtKB-ARBA"/>
</dbReference>
<comment type="subcellular location">
    <subcellularLocation>
        <location evidence="1">Membrane</location>
        <topology evidence="1">Multi-pass membrane protein</topology>
    </subcellularLocation>
</comment>
<evidence type="ECO:0000256" key="7">
    <source>
        <dbReference type="ARBA" id="ARBA00023180"/>
    </source>
</evidence>
<feature type="transmembrane region" description="Helical" evidence="10">
    <location>
        <begin position="384"/>
        <end position="408"/>
    </location>
</feature>
<evidence type="ECO:0000256" key="1">
    <source>
        <dbReference type="ARBA" id="ARBA00004141"/>
    </source>
</evidence>
<comment type="caution">
    <text evidence="12">The sequence shown here is derived from an EMBL/GenBank/DDBJ whole genome shotgun (WGS) entry which is preliminary data.</text>
</comment>
<accession>A0A1M2V5P9</accession>
<comment type="similarity">
    <text evidence="2 9">Belongs to the major facilitator superfamily. Sugar transporter (TC 2.A.1.1) family.</text>
</comment>
<dbReference type="GO" id="GO:0005351">
    <property type="term" value="F:carbohydrate:proton symporter activity"/>
    <property type="evidence" value="ECO:0007669"/>
    <property type="project" value="TreeGrafter"/>
</dbReference>
<feature type="transmembrane region" description="Helical" evidence="10">
    <location>
        <begin position="457"/>
        <end position="475"/>
    </location>
</feature>
<dbReference type="NCBIfam" id="TIGR00879">
    <property type="entry name" value="SP"/>
    <property type="match status" value="1"/>
</dbReference>
<keyword evidence="7" id="KW-0325">Glycoprotein</keyword>
<name>A0A1M2V5P9_TRAPU</name>
<dbReference type="Proteomes" id="UP000184267">
    <property type="component" value="Unassembled WGS sequence"/>
</dbReference>
<keyword evidence="5 10" id="KW-1133">Transmembrane helix</keyword>
<protein>
    <recommendedName>
        <fullName evidence="11">Major facilitator superfamily (MFS) profile domain-containing protein</fullName>
    </recommendedName>
</protein>
<dbReference type="InterPro" id="IPR005828">
    <property type="entry name" value="MFS_sugar_transport-like"/>
</dbReference>
<dbReference type="OMA" id="EGTTIPW"/>
<feature type="transmembrane region" description="Helical" evidence="10">
    <location>
        <begin position="80"/>
        <end position="100"/>
    </location>
</feature>
<organism evidence="12 13">
    <name type="scientific">Trametes pubescens</name>
    <name type="common">White-rot fungus</name>
    <dbReference type="NCBI Taxonomy" id="154538"/>
    <lineage>
        <taxon>Eukaryota</taxon>
        <taxon>Fungi</taxon>
        <taxon>Dikarya</taxon>
        <taxon>Basidiomycota</taxon>
        <taxon>Agaricomycotina</taxon>
        <taxon>Agaricomycetes</taxon>
        <taxon>Polyporales</taxon>
        <taxon>Polyporaceae</taxon>
        <taxon>Trametes</taxon>
    </lineage>
</organism>
<dbReference type="InterPro" id="IPR003663">
    <property type="entry name" value="Sugar/inositol_transpt"/>
</dbReference>
<feature type="transmembrane region" description="Helical" evidence="10">
    <location>
        <begin position="132"/>
        <end position="153"/>
    </location>
</feature>
<comment type="catalytic activity">
    <reaction evidence="8">
        <text>myo-inositol(out) + H(+)(out) = myo-inositol(in) + H(+)(in)</text>
        <dbReference type="Rhea" id="RHEA:60364"/>
        <dbReference type="ChEBI" id="CHEBI:15378"/>
        <dbReference type="ChEBI" id="CHEBI:17268"/>
    </reaction>
</comment>
<dbReference type="OrthoDB" id="6612291at2759"/>
<dbReference type="InterPro" id="IPR036259">
    <property type="entry name" value="MFS_trans_sf"/>
</dbReference>
<feature type="transmembrane region" description="Helical" evidence="10">
    <location>
        <begin position="319"/>
        <end position="340"/>
    </location>
</feature>
<feature type="transmembrane region" description="Helical" evidence="10">
    <location>
        <begin position="21"/>
        <end position="39"/>
    </location>
</feature>
<keyword evidence="4 10" id="KW-0812">Transmembrane</keyword>
<evidence type="ECO:0000256" key="9">
    <source>
        <dbReference type="RuleBase" id="RU003346"/>
    </source>
</evidence>
<proteinExistence type="inferred from homology"/>
<dbReference type="AlphaFoldDB" id="A0A1M2V5P9"/>
<dbReference type="InterPro" id="IPR020846">
    <property type="entry name" value="MFS_dom"/>
</dbReference>
<evidence type="ECO:0000259" key="11">
    <source>
        <dbReference type="PROSITE" id="PS50850"/>
    </source>
</evidence>
<feature type="domain" description="Major facilitator superfamily (MFS) profile" evidence="11">
    <location>
        <begin position="26"/>
        <end position="479"/>
    </location>
</feature>
<evidence type="ECO:0000256" key="10">
    <source>
        <dbReference type="SAM" id="Phobius"/>
    </source>
</evidence>
<evidence type="ECO:0000256" key="2">
    <source>
        <dbReference type="ARBA" id="ARBA00010992"/>
    </source>
</evidence>
<sequence length="532" mass="57271">MAGGPVATGDGIGASAPKSKLAGILMTAFAAFGGILFGYDTGTISGIIQMDDWLRTFGNATTDTATYPLGYYLPSNRESLVVSILSAGTFFGALLGAPAADILGRRLGIMCSCLVFSLGVALQTGAPDMATFVVGRVFAGLGVGLVSTLVPMYQSECSPKWIRGAVVSGYQWAITIGLLLAAVINNATKDRQNHSSWQISIGIQFIWAFVLCAGMSYLPESPRWLIKKGKDKAAAKALARLTSLDAQDPEVEAELNDIRVALREEQALGESSYLDCFRFNNNKIALRTLSGIFIQAWQQLTGINFIFYYGTTFFKNSGIANPFLITIATSIVNVFMTLPGMWGVERFGRRSLLLWGAVLMCVCEFLVAIIGVTISVTNTAGQKALIALVCIYIAGFASTWGPIAWVITGEIFPLAIRAKAMSLSTASNWLWNFGIGYATPYLVNTGPGNAGLGVKVFFLWGSTCAGCFVFTYFCIPETKGLSLEQVDLLYQNSTPITSAKYRNELIAQDIHVSDYKGTADAHHDEKEATEKV</sequence>
<evidence type="ECO:0000313" key="12">
    <source>
        <dbReference type="EMBL" id="OJT02908.1"/>
    </source>
</evidence>
<feature type="transmembrane region" description="Helical" evidence="10">
    <location>
        <begin position="165"/>
        <end position="184"/>
    </location>
</feature>
<dbReference type="CDD" id="cd17356">
    <property type="entry name" value="MFS_HXT"/>
    <property type="match status" value="1"/>
</dbReference>
<dbReference type="PANTHER" id="PTHR48022">
    <property type="entry name" value="PLASTIDIC GLUCOSE TRANSPORTER 4"/>
    <property type="match status" value="1"/>
</dbReference>
<dbReference type="PROSITE" id="PS50850">
    <property type="entry name" value="MFS"/>
    <property type="match status" value="1"/>
</dbReference>
<dbReference type="InterPro" id="IPR050360">
    <property type="entry name" value="MFS_Sugar_Transporters"/>
</dbReference>
<gene>
    <name evidence="12" type="ORF">TRAPUB_6578</name>
</gene>
<evidence type="ECO:0000256" key="3">
    <source>
        <dbReference type="ARBA" id="ARBA00022448"/>
    </source>
</evidence>
<keyword evidence="6 10" id="KW-0472">Membrane</keyword>
<evidence type="ECO:0000256" key="6">
    <source>
        <dbReference type="ARBA" id="ARBA00023136"/>
    </source>
</evidence>
<dbReference type="SUPFAM" id="SSF103473">
    <property type="entry name" value="MFS general substrate transporter"/>
    <property type="match status" value="1"/>
</dbReference>
<dbReference type="STRING" id="154538.A0A1M2V5P9"/>
<dbReference type="FunFam" id="1.20.1250.20:FF:000115">
    <property type="entry name" value="High-affinity glucose transporter"/>
    <property type="match status" value="1"/>
</dbReference>
<dbReference type="PROSITE" id="PS00217">
    <property type="entry name" value="SUGAR_TRANSPORT_2"/>
    <property type="match status" value="1"/>
</dbReference>
<reference evidence="12 13" key="1">
    <citation type="submission" date="2016-10" db="EMBL/GenBank/DDBJ databases">
        <title>Genome sequence of the basidiomycete white-rot fungus Trametes pubescens.</title>
        <authorList>
            <person name="Makela M.R."/>
            <person name="Granchi Z."/>
            <person name="Peng M."/>
            <person name="De Vries R.P."/>
            <person name="Grigoriev I."/>
            <person name="Riley R."/>
            <person name="Hilden K."/>
        </authorList>
    </citation>
    <scope>NUCLEOTIDE SEQUENCE [LARGE SCALE GENOMIC DNA]</scope>
    <source>
        <strain evidence="12 13">FBCC735</strain>
    </source>
</reference>
<evidence type="ECO:0000256" key="4">
    <source>
        <dbReference type="ARBA" id="ARBA00022692"/>
    </source>
</evidence>
<evidence type="ECO:0000313" key="13">
    <source>
        <dbReference type="Proteomes" id="UP000184267"/>
    </source>
</evidence>
<feature type="transmembrane region" description="Helical" evidence="10">
    <location>
        <begin position="107"/>
        <end position="126"/>
    </location>
</feature>
<feature type="transmembrane region" description="Helical" evidence="10">
    <location>
        <begin position="284"/>
        <end position="307"/>
    </location>
</feature>
<dbReference type="GO" id="GO:0005536">
    <property type="term" value="F:D-glucose binding"/>
    <property type="evidence" value="ECO:0007669"/>
    <property type="project" value="UniProtKB-ARBA"/>
</dbReference>